<sequence length="243" mass="27868">MARLMNGHDTLSRVKDIKTVFGKKDKALKNSKNIWKKKSIFWKLPKNKDGINTRTDMVEMGIRDQLAPQEIGYDINGYTCYTKEQDEKSTVQNSGETLVATTTKNSRLSVAKESYYGVIEEIWELDCNTFFVPLFKCKSVYNIQGVNVDKVGFTCVNLSIDSYLSDPFILAKQATQIFYVEDPSETRWNIVMHIEQSIVRKENVVDKDDYNQFNKLSPFSVGIQSVDEVLDATIYLRSDHQEG</sequence>
<dbReference type="InterPro" id="IPR025312">
    <property type="entry name" value="DUF4216"/>
</dbReference>
<reference evidence="2" key="1">
    <citation type="journal article" date="2019" name="Sci. Rep.">
        <title>Draft genome of Tanacetum cinerariifolium, the natural source of mosquito coil.</title>
        <authorList>
            <person name="Yamashiro T."/>
            <person name="Shiraishi A."/>
            <person name="Satake H."/>
            <person name="Nakayama K."/>
        </authorList>
    </citation>
    <scope>NUCLEOTIDE SEQUENCE</scope>
</reference>
<dbReference type="EMBL" id="BKCJ010047221">
    <property type="protein sequence ID" value="GEW15655.1"/>
    <property type="molecule type" value="Genomic_DNA"/>
</dbReference>
<comment type="caution">
    <text evidence="2">The sequence shown here is derived from an EMBL/GenBank/DDBJ whole genome shotgun (WGS) entry which is preliminary data.</text>
</comment>
<accession>A0A699GSR2</accession>
<proteinExistence type="predicted"/>
<dbReference type="PANTHER" id="PTHR48258">
    <property type="entry name" value="DUF4218 DOMAIN-CONTAINING PROTEIN-RELATED"/>
    <property type="match status" value="1"/>
</dbReference>
<name>A0A699GSR2_TANCI</name>
<gene>
    <name evidence="2" type="ORF">Tci_187631</name>
</gene>
<organism evidence="2">
    <name type="scientific">Tanacetum cinerariifolium</name>
    <name type="common">Dalmatian daisy</name>
    <name type="synonym">Chrysanthemum cinerariifolium</name>
    <dbReference type="NCBI Taxonomy" id="118510"/>
    <lineage>
        <taxon>Eukaryota</taxon>
        <taxon>Viridiplantae</taxon>
        <taxon>Streptophyta</taxon>
        <taxon>Embryophyta</taxon>
        <taxon>Tracheophyta</taxon>
        <taxon>Spermatophyta</taxon>
        <taxon>Magnoliopsida</taxon>
        <taxon>eudicotyledons</taxon>
        <taxon>Gunneridae</taxon>
        <taxon>Pentapetalae</taxon>
        <taxon>asterids</taxon>
        <taxon>campanulids</taxon>
        <taxon>Asterales</taxon>
        <taxon>Asteraceae</taxon>
        <taxon>Asteroideae</taxon>
        <taxon>Anthemideae</taxon>
        <taxon>Anthemidinae</taxon>
        <taxon>Tanacetum</taxon>
    </lineage>
</organism>
<dbReference type="PANTHER" id="PTHR48258:SF9">
    <property type="entry name" value="OS01G0348150 PROTEIN"/>
    <property type="match status" value="1"/>
</dbReference>
<evidence type="ECO:0000313" key="2">
    <source>
        <dbReference type="EMBL" id="GEW15655.1"/>
    </source>
</evidence>
<protein>
    <recommendedName>
        <fullName evidence="1">DUF4216 domain-containing protein</fullName>
    </recommendedName>
</protein>
<evidence type="ECO:0000259" key="1">
    <source>
        <dbReference type="Pfam" id="PF13952"/>
    </source>
</evidence>
<dbReference type="Pfam" id="PF13952">
    <property type="entry name" value="DUF4216"/>
    <property type="match status" value="1"/>
</dbReference>
<dbReference type="AlphaFoldDB" id="A0A699GSR2"/>
<feature type="domain" description="DUF4216" evidence="1">
    <location>
        <begin position="126"/>
        <end position="191"/>
    </location>
</feature>